<feature type="region of interest" description="Disordered" evidence="1">
    <location>
        <begin position="120"/>
        <end position="145"/>
    </location>
</feature>
<dbReference type="EMBL" id="NBNE01000943">
    <property type="protein sequence ID" value="OWZ16383.1"/>
    <property type="molecule type" value="Genomic_DNA"/>
</dbReference>
<organism evidence="2 3">
    <name type="scientific">Phytophthora megakarya</name>
    <dbReference type="NCBI Taxonomy" id="4795"/>
    <lineage>
        <taxon>Eukaryota</taxon>
        <taxon>Sar</taxon>
        <taxon>Stramenopiles</taxon>
        <taxon>Oomycota</taxon>
        <taxon>Peronosporomycetes</taxon>
        <taxon>Peronosporales</taxon>
        <taxon>Peronosporaceae</taxon>
        <taxon>Phytophthora</taxon>
    </lineage>
</organism>
<protein>
    <submittedName>
        <fullName evidence="2">Uncharacterized protein</fullName>
    </submittedName>
</protein>
<reference evidence="3" key="1">
    <citation type="submission" date="2017-03" db="EMBL/GenBank/DDBJ databases">
        <title>Phytopthora megakarya and P. palmivora, two closely related causual agents of cacao black pod achieved similar genome size and gene model numbers by different mechanisms.</title>
        <authorList>
            <person name="Ali S."/>
            <person name="Shao J."/>
            <person name="Larry D.J."/>
            <person name="Kronmiller B."/>
            <person name="Shen D."/>
            <person name="Strem M.D."/>
            <person name="Melnick R.L."/>
            <person name="Guiltinan M.J."/>
            <person name="Tyler B.M."/>
            <person name="Meinhardt L.W."/>
            <person name="Bailey B.A."/>
        </authorList>
    </citation>
    <scope>NUCLEOTIDE SEQUENCE [LARGE SCALE GENOMIC DNA]</scope>
    <source>
        <strain evidence="3">zdho120</strain>
    </source>
</reference>
<dbReference type="AlphaFoldDB" id="A0A225WF80"/>
<accession>A0A225WF80</accession>
<gene>
    <name evidence="2" type="ORF">PHMEG_0009838</name>
</gene>
<evidence type="ECO:0000313" key="2">
    <source>
        <dbReference type="EMBL" id="OWZ16383.1"/>
    </source>
</evidence>
<feature type="region of interest" description="Disordered" evidence="1">
    <location>
        <begin position="161"/>
        <end position="188"/>
    </location>
</feature>
<comment type="caution">
    <text evidence="2">The sequence shown here is derived from an EMBL/GenBank/DDBJ whole genome shotgun (WGS) entry which is preliminary data.</text>
</comment>
<keyword evidence="3" id="KW-1185">Reference proteome</keyword>
<evidence type="ECO:0000313" key="3">
    <source>
        <dbReference type="Proteomes" id="UP000198211"/>
    </source>
</evidence>
<proteinExistence type="predicted"/>
<evidence type="ECO:0000256" key="1">
    <source>
        <dbReference type="SAM" id="MobiDB-lite"/>
    </source>
</evidence>
<name>A0A225WF80_9STRA</name>
<dbReference type="Proteomes" id="UP000198211">
    <property type="component" value="Unassembled WGS sequence"/>
</dbReference>
<sequence length="230" mass="25708">MCNYRALVSTTHVVLWLATHEAFSDQHIVLQVDGARDADFPVRVDTGELLPGDMIIRRITDCDGSISETKWRELRTFHLVQGTFTPSRASELADVLETAFAGHMRPHCDMREGNPSMELQSEEETIHPEDESYADVEQSSIRTTASDTAAVEDIVRTLLKEDHASEGTEQTSPTDEESPVELAASARTDSEVFNAEEYLRSIPNRHARAKILTRKAGSWRLICEPLKKAA</sequence>
<dbReference type="OrthoDB" id="10293512at2759"/>